<dbReference type="InterPro" id="IPR010419">
    <property type="entry name" value="CO_DH_gsu"/>
</dbReference>
<protein>
    <submittedName>
        <fullName evidence="1">Carbon monoxide dehydrogenase</fullName>
    </submittedName>
</protein>
<dbReference type="Pfam" id="PF06240">
    <property type="entry name" value="COXG"/>
    <property type="match status" value="1"/>
</dbReference>
<dbReference type="EMBL" id="WBMS02000007">
    <property type="protein sequence ID" value="MWA00954.1"/>
    <property type="molecule type" value="Genomic_DNA"/>
</dbReference>
<dbReference type="PANTHER" id="PTHR38588">
    <property type="entry name" value="BLL0334 PROTEIN"/>
    <property type="match status" value="1"/>
</dbReference>
<comment type="caution">
    <text evidence="1">The sequence shown here is derived from an EMBL/GenBank/DDBJ whole genome shotgun (WGS) entry which is preliminary data.</text>
</comment>
<sequence>MELENRFTVPVGVDEAWKVLLDVERIAPCMPGATLESADADTFTGRVKVRLGPISVVYRGKASFTEKDEDAHRVVIAASGREARGSGTAKATITATLTAQGPETLVLVRTDLAITGRPAQFGRGILADVSSALLGQFADALAEEVAAPPVTMAPTEEVSDAVSRADLPSAGEVPTTPSARPSASADLDLIRTAAWPVAKRALPLLGAAFVLLAWVARRRGR</sequence>
<dbReference type="Proteomes" id="UP000462055">
    <property type="component" value="Unassembled WGS sequence"/>
</dbReference>
<gene>
    <name evidence="1" type="ORF">F8568_011270</name>
</gene>
<dbReference type="CDD" id="cd07823">
    <property type="entry name" value="SRPBCC_5"/>
    <property type="match status" value="1"/>
</dbReference>
<proteinExistence type="predicted"/>
<organism evidence="1 2">
    <name type="scientific">Actinomadura physcomitrii</name>
    <dbReference type="NCBI Taxonomy" id="2650748"/>
    <lineage>
        <taxon>Bacteria</taxon>
        <taxon>Bacillati</taxon>
        <taxon>Actinomycetota</taxon>
        <taxon>Actinomycetes</taxon>
        <taxon>Streptosporangiales</taxon>
        <taxon>Thermomonosporaceae</taxon>
        <taxon>Actinomadura</taxon>
    </lineage>
</organism>
<evidence type="ECO:0000313" key="1">
    <source>
        <dbReference type="EMBL" id="MWA00954.1"/>
    </source>
</evidence>
<dbReference type="InterPro" id="IPR023393">
    <property type="entry name" value="START-like_dom_sf"/>
</dbReference>
<evidence type="ECO:0000313" key="2">
    <source>
        <dbReference type="Proteomes" id="UP000462055"/>
    </source>
</evidence>
<name>A0A6I4M9N9_9ACTN</name>
<accession>A0A6I4M9N9</accession>
<dbReference type="PANTHER" id="PTHR38588:SF1">
    <property type="entry name" value="BLL0334 PROTEIN"/>
    <property type="match status" value="1"/>
</dbReference>
<dbReference type="AlphaFoldDB" id="A0A6I4M9N9"/>
<reference evidence="1" key="1">
    <citation type="submission" date="2019-12" db="EMBL/GenBank/DDBJ databases">
        <title>Actinomadura physcomitrii sp. nov., a novel actinomycete isolated from moss [Physcomitrium sphaericum (Ludw) Fuernr].</title>
        <authorList>
            <person name="Zhuang X."/>
        </authorList>
    </citation>
    <scope>NUCLEOTIDE SEQUENCE [LARGE SCALE GENOMIC DNA]</scope>
    <source>
        <strain evidence="1">LD22</strain>
    </source>
</reference>
<dbReference type="SUPFAM" id="SSF55961">
    <property type="entry name" value="Bet v1-like"/>
    <property type="match status" value="1"/>
</dbReference>
<keyword evidence="2" id="KW-1185">Reference proteome</keyword>
<dbReference type="Gene3D" id="3.30.530.20">
    <property type="match status" value="1"/>
</dbReference>